<dbReference type="GO" id="GO:0005975">
    <property type="term" value="P:carbohydrate metabolic process"/>
    <property type="evidence" value="ECO:0007669"/>
    <property type="project" value="InterPro"/>
</dbReference>
<keyword evidence="1" id="KW-0378">Hydrolase</keyword>
<dbReference type="SUPFAM" id="SSF51055">
    <property type="entry name" value="Carbohydrate binding domain"/>
    <property type="match status" value="1"/>
</dbReference>
<accession>A0A2I1I781</accession>
<name>A0A2I1I781_9ACTO</name>
<evidence type="ECO:0000313" key="3">
    <source>
        <dbReference type="EMBL" id="PKY66990.1"/>
    </source>
</evidence>
<evidence type="ECO:0000259" key="2">
    <source>
        <dbReference type="SMART" id="SM00495"/>
    </source>
</evidence>
<dbReference type="EMBL" id="PKKJ01000001">
    <property type="protein sequence ID" value="PKY66990.1"/>
    <property type="molecule type" value="Genomic_DNA"/>
</dbReference>
<dbReference type="SMART" id="SM00495">
    <property type="entry name" value="ChtBD3"/>
    <property type="match status" value="1"/>
</dbReference>
<proteinExistence type="predicted"/>
<organism evidence="3 4">
    <name type="scientific">Schaalia turicensis</name>
    <dbReference type="NCBI Taxonomy" id="131111"/>
    <lineage>
        <taxon>Bacteria</taxon>
        <taxon>Bacillati</taxon>
        <taxon>Actinomycetota</taxon>
        <taxon>Actinomycetes</taxon>
        <taxon>Actinomycetales</taxon>
        <taxon>Actinomycetaceae</taxon>
        <taxon>Schaalia</taxon>
    </lineage>
</organism>
<dbReference type="GO" id="GO:0005576">
    <property type="term" value="C:extracellular region"/>
    <property type="evidence" value="ECO:0007669"/>
    <property type="project" value="InterPro"/>
</dbReference>
<dbReference type="CDD" id="cd12214">
    <property type="entry name" value="ChiA1_BD"/>
    <property type="match status" value="1"/>
</dbReference>
<dbReference type="Proteomes" id="UP000234545">
    <property type="component" value="Unassembled WGS sequence"/>
</dbReference>
<dbReference type="InterPro" id="IPR003610">
    <property type="entry name" value="CBM5/12"/>
</dbReference>
<protein>
    <recommendedName>
        <fullName evidence="2">Chitin-binding type-3 domain-containing protein</fullName>
    </recommendedName>
</protein>
<evidence type="ECO:0000313" key="4">
    <source>
        <dbReference type="Proteomes" id="UP000234545"/>
    </source>
</evidence>
<dbReference type="GO" id="GO:0030246">
    <property type="term" value="F:carbohydrate binding"/>
    <property type="evidence" value="ECO:0007669"/>
    <property type="project" value="InterPro"/>
</dbReference>
<dbReference type="Pfam" id="PF02839">
    <property type="entry name" value="CBM_5_12"/>
    <property type="match status" value="1"/>
</dbReference>
<reference evidence="3 4" key="1">
    <citation type="submission" date="2017-12" db="EMBL/GenBank/DDBJ databases">
        <title>Phylogenetic diversity of female urinary microbiome.</title>
        <authorList>
            <person name="Thomas-White K."/>
            <person name="Wolfe A.J."/>
        </authorList>
    </citation>
    <scope>NUCLEOTIDE SEQUENCE [LARGE SCALE GENOMIC DNA]</scope>
    <source>
        <strain evidence="3 4">UMB0250</strain>
    </source>
</reference>
<comment type="caution">
    <text evidence="3">The sequence shown here is derived from an EMBL/GenBank/DDBJ whole genome shotgun (WGS) entry which is preliminary data.</text>
</comment>
<dbReference type="InterPro" id="IPR036573">
    <property type="entry name" value="CBM_sf_5/12"/>
</dbReference>
<feature type="domain" description="Chitin-binding type-3" evidence="2">
    <location>
        <begin position="120"/>
        <end position="166"/>
    </location>
</feature>
<gene>
    <name evidence="3" type="ORF">CYJ25_01750</name>
</gene>
<sequence>MRGAFMKLEEIDFSELSDDELNGLFDLFMEAFRIRHQKRDAEQQAKLAAEAYAEAVKEEPPRVLEDLKHTDVVGPSGRIVIDGKVWKNVSGTWLSPFTAGPDQYPQGWARDDITDEEKTAPAWQTGVEYKTGDEATFENTVFKCIQAHTSQAGWEPSNVPALWAKK</sequence>
<dbReference type="Gene3D" id="2.10.10.20">
    <property type="entry name" value="Carbohydrate-binding module superfamily 5/12"/>
    <property type="match status" value="1"/>
</dbReference>
<dbReference type="GO" id="GO:0004553">
    <property type="term" value="F:hydrolase activity, hydrolyzing O-glycosyl compounds"/>
    <property type="evidence" value="ECO:0007669"/>
    <property type="project" value="InterPro"/>
</dbReference>
<dbReference type="AlphaFoldDB" id="A0A2I1I781"/>
<evidence type="ECO:0000256" key="1">
    <source>
        <dbReference type="ARBA" id="ARBA00022801"/>
    </source>
</evidence>